<dbReference type="Proteomes" id="UP000617979">
    <property type="component" value="Unassembled WGS sequence"/>
</dbReference>
<name>A0ABQ1GMK8_9BACL</name>
<dbReference type="PANTHER" id="PTHR34047">
    <property type="entry name" value="NUCLEAR INTRON MATURASE 1, MITOCHONDRIAL-RELATED"/>
    <property type="match status" value="1"/>
</dbReference>
<dbReference type="InterPro" id="IPR043502">
    <property type="entry name" value="DNA/RNA_pol_sf"/>
</dbReference>
<organism evidence="2 3">
    <name type="scientific">Kroppenstedtia guangzhouensis</name>
    <dbReference type="NCBI Taxonomy" id="1274356"/>
    <lineage>
        <taxon>Bacteria</taxon>
        <taxon>Bacillati</taxon>
        <taxon>Bacillota</taxon>
        <taxon>Bacilli</taxon>
        <taxon>Bacillales</taxon>
        <taxon>Thermoactinomycetaceae</taxon>
        <taxon>Kroppenstedtia</taxon>
    </lineage>
</organism>
<evidence type="ECO:0000313" key="3">
    <source>
        <dbReference type="Proteomes" id="UP000617979"/>
    </source>
</evidence>
<dbReference type="CDD" id="cd01651">
    <property type="entry name" value="RT_G2_intron"/>
    <property type="match status" value="1"/>
</dbReference>
<sequence>MQRAEVILSLLGRKAESDENFIFRRLYRNLFNPDFYLNAWARIQERLEQKPSGLPNCSMDRMKPDWEQVIRQMKAGTYHPKPLFKKQERCDEDFAFRDRLILEILRQILEAIYEPHFLETSHGFRPQRNHLTALHTIRTSCQGTNWVIKGEIKDILHRMDSQLLISLLARRIDDGRFLDLLNRFIRAGYLKSGGISTDVPASFRREDIRFLLVNIYLHELDRFMKNRSLSTMDARTPMNYLRYAGRFLICISGGKVLAQSIRNDIQTFLQSTLHLDLTGDDIRITHLAKKGVRFLGYEIRSEKPIPRQSPSDCGKRSAFGNIQLLVPGEVIRQKIRPFIKKGRPVHINSRIHLSLPDLIHRYHEEMRELYNFYCLAEDVSAKLGKFRYYHYWSLVRTIARKEKSSVKKVLDKYGTDIKGIQGTGTKKRIGVKIQAGDGKEKVITYFHAPLKKRVHPNPVFPPPC</sequence>
<dbReference type="InterPro" id="IPR051083">
    <property type="entry name" value="GrpII_Intron_Splice-Mob/Def"/>
</dbReference>
<dbReference type="InterPro" id="IPR024937">
    <property type="entry name" value="Domain_X"/>
</dbReference>
<dbReference type="RefSeq" id="WP_188432388.1">
    <property type="nucleotide sequence ID" value="NZ_BMEX01000005.1"/>
</dbReference>
<evidence type="ECO:0000259" key="1">
    <source>
        <dbReference type="Pfam" id="PF01348"/>
    </source>
</evidence>
<gene>
    <name evidence="2" type="ORF">GCM10007416_19670</name>
</gene>
<dbReference type="EMBL" id="BMEX01000005">
    <property type="protein sequence ID" value="GGA46584.1"/>
    <property type="molecule type" value="Genomic_DNA"/>
</dbReference>
<feature type="domain" description="Domain X" evidence="1">
    <location>
        <begin position="340"/>
        <end position="421"/>
    </location>
</feature>
<accession>A0ABQ1GMK8</accession>
<dbReference type="Pfam" id="PF01348">
    <property type="entry name" value="Intron_maturas2"/>
    <property type="match status" value="1"/>
</dbReference>
<comment type="caution">
    <text evidence="2">The sequence shown here is derived from an EMBL/GenBank/DDBJ whole genome shotgun (WGS) entry which is preliminary data.</text>
</comment>
<reference evidence="3" key="1">
    <citation type="journal article" date="2019" name="Int. J. Syst. Evol. Microbiol.">
        <title>The Global Catalogue of Microorganisms (GCM) 10K type strain sequencing project: providing services to taxonomists for standard genome sequencing and annotation.</title>
        <authorList>
            <consortium name="The Broad Institute Genomics Platform"/>
            <consortium name="The Broad Institute Genome Sequencing Center for Infectious Disease"/>
            <person name="Wu L."/>
            <person name="Ma J."/>
        </authorList>
    </citation>
    <scope>NUCLEOTIDE SEQUENCE [LARGE SCALE GENOMIC DNA]</scope>
    <source>
        <strain evidence="3">CGMCC 1.12404</strain>
    </source>
</reference>
<keyword evidence="3" id="KW-1185">Reference proteome</keyword>
<dbReference type="PANTHER" id="PTHR34047:SF8">
    <property type="entry name" value="PROTEIN YKFC"/>
    <property type="match status" value="1"/>
</dbReference>
<proteinExistence type="predicted"/>
<dbReference type="SUPFAM" id="SSF56672">
    <property type="entry name" value="DNA/RNA polymerases"/>
    <property type="match status" value="1"/>
</dbReference>
<protein>
    <recommendedName>
        <fullName evidence="1">Domain X domain-containing protein</fullName>
    </recommendedName>
</protein>
<evidence type="ECO:0000313" key="2">
    <source>
        <dbReference type="EMBL" id="GGA46584.1"/>
    </source>
</evidence>